<accession>A0AAD3UDK0</accession>
<reference evidence="1" key="1">
    <citation type="journal article" date="2018" name="Genome Biol.">
        <title>SKESA: strategic k-mer extension for scrupulous assemblies.</title>
        <authorList>
            <person name="Souvorov A."/>
            <person name="Agarwala R."/>
            <person name="Lipman D.J."/>
        </authorList>
    </citation>
    <scope>NUCLEOTIDE SEQUENCE</scope>
    <source>
        <strain evidence="1">OLC2673_Aeromonas</strain>
    </source>
</reference>
<sequence>MLASLHYQQLAPAHEMSKKAPVEYSFGCQAKLPPHSQHALALKALSAAASPTKYAQTQDPAAISDS</sequence>
<reference evidence="1" key="2">
    <citation type="submission" date="2020-01" db="EMBL/GenBank/DDBJ databases">
        <authorList>
            <consortium name="NCBI Pathogen Detection Project"/>
        </authorList>
    </citation>
    <scope>NUCLEOTIDE SEQUENCE</scope>
    <source>
        <strain evidence="1">OLC2673_Aeromonas</strain>
    </source>
</reference>
<dbReference type="AlphaFoldDB" id="A0AAD3UDK0"/>
<gene>
    <name evidence="1" type="ORF">JAJ28_003691</name>
</gene>
<organism evidence="1 2">
    <name type="scientific">Aeromonas hydrophila</name>
    <dbReference type="NCBI Taxonomy" id="644"/>
    <lineage>
        <taxon>Bacteria</taxon>
        <taxon>Pseudomonadati</taxon>
        <taxon>Pseudomonadota</taxon>
        <taxon>Gammaproteobacteria</taxon>
        <taxon>Aeromonadales</taxon>
        <taxon>Aeromonadaceae</taxon>
        <taxon>Aeromonas</taxon>
    </lineage>
</organism>
<dbReference type="EMBL" id="DACTUL010000037">
    <property type="protein sequence ID" value="HAT6345903.1"/>
    <property type="molecule type" value="Genomic_DNA"/>
</dbReference>
<proteinExistence type="predicted"/>
<comment type="caution">
    <text evidence="1">The sequence shown here is derived from an EMBL/GenBank/DDBJ whole genome shotgun (WGS) entry which is preliminary data.</text>
</comment>
<protein>
    <submittedName>
        <fullName evidence="1">Uncharacterized protein</fullName>
    </submittedName>
</protein>
<dbReference type="Proteomes" id="UP000859505">
    <property type="component" value="Unassembled WGS sequence"/>
</dbReference>
<name>A0AAD3UDK0_AERHY</name>
<evidence type="ECO:0000313" key="1">
    <source>
        <dbReference type="EMBL" id="HAT6345903.1"/>
    </source>
</evidence>
<evidence type="ECO:0000313" key="2">
    <source>
        <dbReference type="Proteomes" id="UP000859505"/>
    </source>
</evidence>